<dbReference type="NCBIfam" id="TIGR03769">
    <property type="entry name" value="P_ac_wall_RPT"/>
    <property type="match status" value="1"/>
</dbReference>
<dbReference type="AlphaFoldDB" id="A0A3M0I8E4"/>
<comment type="caution">
    <text evidence="3">The sequence shown here is derived from an EMBL/GenBank/DDBJ whole genome shotgun (WGS) entry which is preliminary data.</text>
</comment>
<feature type="compositionally biased region" description="Gly residues" evidence="1">
    <location>
        <begin position="256"/>
        <end position="348"/>
    </location>
</feature>
<dbReference type="OrthoDB" id="4424311at2"/>
<accession>A0A3M0I8E4</accession>
<feature type="region of interest" description="Disordered" evidence="1">
    <location>
        <begin position="239"/>
        <end position="373"/>
    </location>
</feature>
<keyword evidence="2" id="KW-0732">Signal</keyword>
<evidence type="ECO:0000256" key="1">
    <source>
        <dbReference type="SAM" id="MobiDB-lite"/>
    </source>
</evidence>
<reference evidence="3 4" key="1">
    <citation type="submission" date="2017-11" db="EMBL/GenBank/DDBJ databases">
        <title>Draft genome of actinobacteria isolated from guarana (Paullinia cupana (Mart.) Ducke.</title>
        <authorList>
            <person name="Siqueira K.A."/>
            <person name="Liotti R.G."/>
            <person name="Mendes T.A.O."/>
            <person name="Soares M.A."/>
        </authorList>
    </citation>
    <scope>NUCLEOTIDE SEQUENCE [LARGE SCALE GENOMIC DNA]</scope>
    <source>
        <strain evidence="3 4">193</strain>
    </source>
</reference>
<feature type="compositionally biased region" description="Acidic residues" evidence="1">
    <location>
        <begin position="240"/>
        <end position="253"/>
    </location>
</feature>
<name>A0A3M0I8E4_9ACTN</name>
<feature type="compositionally biased region" description="Gly residues" evidence="1">
    <location>
        <begin position="358"/>
        <end position="369"/>
    </location>
</feature>
<gene>
    <name evidence="3" type="ORF">CTZ28_28880</name>
</gene>
<evidence type="ECO:0008006" key="5">
    <source>
        <dbReference type="Google" id="ProtNLM"/>
    </source>
</evidence>
<organism evidence="3 4">
    <name type="scientific">Streptomyces shenzhenensis</name>
    <dbReference type="NCBI Taxonomy" id="943815"/>
    <lineage>
        <taxon>Bacteria</taxon>
        <taxon>Bacillati</taxon>
        <taxon>Actinomycetota</taxon>
        <taxon>Actinomycetes</taxon>
        <taxon>Kitasatosporales</taxon>
        <taxon>Streptomycetaceae</taxon>
        <taxon>Streptomyces</taxon>
    </lineage>
</organism>
<feature type="chain" id="PRO_5018182333" description="Gram-positive cocci surface proteins LPxTG domain-containing protein" evidence="2">
    <location>
        <begin position="28"/>
        <end position="419"/>
    </location>
</feature>
<dbReference type="NCBIfam" id="NF038134">
    <property type="entry name" value="choice_anch_M"/>
    <property type="match status" value="1"/>
</dbReference>
<evidence type="ECO:0000313" key="4">
    <source>
        <dbReference type="Proteomes" id="UP000270471"/>
    </source>
</evidence>
<evidence type="ECO:0000256" key="2">
    <source>
        <dbReference type="SAM" id="SignalP"/>
    </source>
</evidence>
<dbReference type="RefSeq" id="WP_121892688.1">
    <property type="nucleotide sequence ID" value="NZ_PENI01000022.1"/>
</dbReference>
<dbReference type="InterPro" id="IPR022435">
    <property type="entry name" value="Surface-anchored_actinobac"/>
</dbReference>
<dbReference type="EMBL" id="PENI01000022">
    <property type="protein sequence ID" value="RMB82469.1"/>
    <property type="molecule type" value="Genomic_DNA"/>
</dbReference>
<keyword evidence="4" id="KW-1185">Reference proteome</keyword>
<proteinExistence type="predicted"/>
<sequence length="419" mass="41025">MRATTRSAYVMGVLALTAAGVVSVAPAGHGSTVTYAAPAAYAAETATSEVADERIVIDTGHVDAIAPRLVDGEFRTLFKDSRTSDVVWREPNSVIMHLTSRGKQTVPDPADGLSFIGDAGDTFYAIPQTQDPEVLWAGWSTEAFQNTDIQGNFTLALDKVEGPGGLLIFEWSPFGEPMMRFDTRDGLPDAYEVPARTHEHANWVFTEEGVYRMTFTFKAQLSSGAEVSDSQVFTMAVGDVDPDEVPLPGDEDPGGSTDGGATGGGSTDGGATGGGSTDGGATDGGSTDGGSTGGGATDGGSADGGATGGGSTGGGSTGGGSTGGGSVDGGSVGGGSTDGGSTDGGSTSGGSADEPSGTTGGASVKGGTSGKELAATGAGTAVPLGLTGAALLAAGAGTTVYLHRRKARGASGPTGDASA</sequence>
<feature type="signal peptide" evidence="2">
    <location>
        <begin position="1"/>
        <end position="27"/>
    </location>
</feature>
<evidence type="ECO:0000313" key="3">
    <source>
        <dbReference type="EMBL" id="RMB82469.1"/>
    </source>
</evidence>
<protein>
    <recommendedName>
        <fullName evidence="5">Gram-positive cocci surface proteins LPxTG domain-containing protein</fullName>
    </recommendedName>
</protein>
<dbReference type="Proteomes" id="UP000270471">
    <property type="component" value="Unassembled WGS sequence"/>
</dbReference>